<dbReference type="InterPro" id="IPR036691">
    <property type="entry name" value="Endo/exonu/phosph_ase_sf"/>
</dbReference>
<evidence type="ECO:0000313" key="1">
    <source>
        <dbReference type="EMBL" id="KAA3487169.1"/>
    </source>
</evidence>
<keyword evidence="1" id="KW-0808">Transferase</keyword>
<reference evidence="2" key="1">
    <citation type="journal article" date="2019" name="Plant Biotechnol. J.">
        <title>Genome sequencing of the Australian wild diploid species Gossypium australe highlights disease resistance and delayed gland morphogenesis.</title>
        <authorList>
            <person name="Cai Y."/>
            <person name="Cai X."/>
            <person name="Wang Q."/>
            <person name="Wang P."/>
            <person name="Zhang Y."/>
            <person name="Cai C."/>
            <person name="Xu Y."/>
            <person name="Wang K."/>
            <person name="Zhou Z."/>
            <person name="Wang C."/>
            <person name="Geng S."/>
            <person name="Li B."/>
            <person name="Dong Q."/>
            <person name="Hou Y."/>
            <person name="Wang H."/>
            <person name="Ai P."/>
            <person name="Liu Z."/>
            <person name="Yi F."/>
            <person name="Sun M."/>
            <person name="An G."/>
            <person name="Cheng J."/>
            <person name="Zhang Y."/>
            <person name="Shi Q."/>
            <person name="Xie Y."/>
            <person name="Shi X."/>
            <person name="Chang Y."/>
            <person name="Huang F."/>
            <person name="Chen Y."/>
            <person name="Hong S."/>
            <person name="Mi L."/>
            <person name="Sun Q."/>
            <person name="Zhang L."/>
            <person name="Zhou B."/>
            <person name="Peng R."/>
            <person name="Zhang X."/>
            <person name="Liu F."/>
        </authorList>
    </citation>
    <scope>NUCLEOTIDE SEQUENCE [LARGE SCALE GENOMIC DNA]</scope>
    <source>
        <strain evidence="2">cv. PA1801</strain>
    </source>
</reference>
<dbReference type="EMBL" id="SMMG02000001">
    <property type="protein sequence ID" value="KAA3487169.1"/>
    <property type="molecule type" value="Genomic_DNA"/>
</dbReference>
<gene>
    <name evidence="1" type="ORF">EPI10_031012</name>
</gene>
<keyword evidence="1" id="KW-0695">RNA-directed DNA polymerase</keyword>
<keyword evidence="1" id="KW-0548">Nucleotidyltransferase</keyword>
<protein>
    <submittedName>
        <fullName evidence="1">Reverse transcriptase</fullName>
    </submittedName>
</protein>
<dbReference type="Gene3D" id="3.60.10.10">
    <property type="entry name" value="Endonuclease/exonuclease/phosphatase"/>
    <property type="match status" value="1"/>
</dbReference>
<dbReference type="OrthoDB" id="1750221at2759"/>
<dbReference type="AlphaFoldDB" id="A0A5B6WZ03"/>
<organism evidence="1 2">
    <name type="scientific">Gossypium australe</name>
    <dbReference type="NCBI Taxonomy" id="47621"/>
    <lineage>
        <taxon>Eukaryota</taxon>
        <taxon>Viridiplantae</taxon>
        <taxon>Streptophyta</taxon>
        <taxon>Embryophyta</taxon>
        <taxon>Tracheophyta</taxon>
        <taxon>Spermatophyta</taxon>
        <taxon>Magnoliopsida</taxon>
        <taxon>eudicotyledons</taxon>
        <taxon>Gunneridae</taxon>
        <taxon>Pentapetalae</taxon>
        <taxon>rosids</taxon>
        <taxon>malvids</taxon>
        <taxon>Malvales</taxon>
        <taxon>Malvaceae</taxon>
        <taxon>Malvoideae</taxon>
        <taxon>Gossypium</taxon>
    </lineage>
</organism>
<proteinExistence type="predicted"/>
<evidence type="ECO:0000313" key="2">
    <source>
        <dbReference type="Proteomes" id="UP000325315"/>
    </source>
</evidence>
<dbReference type="GO" id="GO:0003964">
    <property type="term" value="F:RNA-directed DNA polymerase activity"/>
    <property type="evidence" value="ECO:0007669"/>
    <property type="project" value="UniProtKB-KW"/>
</dbReference>
<accession>A0A5B6WZ03</accession>
<sequence length="125" mass="14674">MERIRRRCGFQNGIDVDSDGSRGGFFSKRHIDVIIEDTDKGNRWRFTGFYGSPYIQDRNESWDLLRNLSNAEELSWLVCGDFNEIMYGHEKRGGLPREERRMDAFRSVLVDCHLVEVGYTGNWFT</sequence>
<dbReference type="Proteomes" id="UP000325315">
    <property type="component" value="Unassembled WGS sequence"/>
</dbReference>
<dbReference type="SUPFAM" id="SSF56219">
    <property type="entry name" value="DNase I-like"/>
    <property type="match status" value="1"/>
</dbReference>
<keyword evidence="2" id="KW-1185">Reference proteome</keyword>
<name>A0A5B6WZ03_9ROSI</name>
<comment type="caution">
    <text evidence="1">The sequence shown here is derived from an EMBL/GenBank/DDBJ whole genome shotgun (WGS) entry which is preliminary data.</text>
</comment>